<dbReference type="Gene3D" id="3.40.50.2300">
    <property type="match status" value="1"/>
</dbReference>
<comment type="caution">
    <text evidence="6">The sequence shown here is derived from an EMBL/GenBank/DDBJ whole genome shotgun (WGS) entry which is preliminary data.</text>
</comment>
<dbReference type="OrthoDB" id="3243323at2"/>
<dbReference type="InterPro" id="IPR011006">
    <property type="entry name" value="CheY-like_superfamily"/>
</dbReference>
<dbReference type="InterPro" id="IPR001789">
    <property type="entry name" value="Sig_transdc_resp-reg_receiver"/>
</dbReference>
<dbReference type="CDD" id="cd17535">
    <property type="entry name" value="REC_NarL-like"/>
    <property type="match status" value="1"/>
</dbReference>
<dbReference type="GO" id="GO:0000160">
    <property type="term" value="P:phosphorelay signal transduction system"/>
    <property type="evidence" value="ECO:0007669"/>
    <property type="project" value="InterPro"/>
</dbReference>
<dbReference type="Gene3D" id="1.10.10.10">
    <property type="entry name" value="Winged helix-like DNA-binding domain superfamily/Winged helix DNA-binding domain"/>
    <property type="match status" value="1"/>
</dbReference>
<feature type="modified residue" description="4-aspartylphosphate" evidence="3">
    <location>
        <position position="56"/>
    </location>
</feature>
<name>A0A430FK11_9BIFI</name>
<keyword evidence="1 3" id="KW-0597">Phosphoprotein</keyword>
<dbReference type="EMBL" id="QXGL01000003">
    <property type="protein sequence ID" value="RSX53166.1"/>
    <property type="molecule type" value="Genomic_DNA"/>
</dbReference>
<dbReference type="Pfam" id="PF00196">
    <property type="entry name" value="GerE"/>
    <property type="match status" value="1"/>
</dbReference>
<proteinExistence type="predicted"/>
<dbReference type="GO" id="GO:0006355">
    <property type="term" value="P:regulation of DNA-templated transcription"/>
    <property type="evidence" value="ECO:0007669"/>
    <property type="project" value="InterPro"/>
</dbReference>
<reference evidence="6 7" key="1">
    <citation type="submission" date="2018-09" db="EMBL/GenBank/DDBJ databases">
        <title>Characterization of the phylogenetic diversity of five novel species belonging to the genus Bifidobacterium.</title>
        <authorList>
            <person name="Lugli G.A."/>
            <person name="Duranti S."/>
            <person name="Milani C."/>
        </authorList>
    </citation>
    <scope>NUCLEOTIDE SEQUENCE [LARGE SCALE GENOMIC DNA]</scope>
    <source>
        <strain evidence="6 7">2034B</strain>
    </source>
</reference>
<dbReference type="SUPFAM" id="SSF46894">
    <property type="entry name" value="C-terminal effector domain of the bipartite response regulators"/>
    <property type="match status" value="1"/>
</dbReference>
<dbReference type="Proteomes" id="UP000287533">
    <property type="component" value="Unassembled WGS sequence"/>
</dbReference>
<gene>
    <name evidence="6" type="ORF">D2E25_1139</name>
</gene>
<keyword evidence="7" id="KW-1185">Reference proteome</keyword>
<dbReference type="InterPro" id="IPR058245">
    <property type="entry name" value="NreC/VraR/RcsB-like_REC"/>
</dbReference>
<feature type="domain" description="HTH luxR-type" evidence="4">
    <location>
        <begin position="143"/>
        <end position="208"/>
    </location>
</feature>
<dbReference type="PROSITE" id="PS50043">
    <property type="entry name" value="HTH_LUXR_2"/>
    <property type="match status" value="1"/>
</dbReference>
<dbReference type="Pfam" id="PF00072">
    <property type="entry name" value="Response_reg"/>
    <property type="match status" value="1"/>
</dbReference>
<evidence type="ECO:0000259" key="5">
    <source>
        <dbReference type="PROSITE" id="PS50110"/>
    </source>
</evidence>
<dbReference type="RefSeq" id="WP_125980758.1">
    <property type="nucleotide sequence ID" value="NZ_QXGL01000003.1"/>
</dbReference>
<dbReference type="AlphaFoldDB" id="A0A430FK11"/>
<dbReference type="GO" id="GO:0003677">
    <property type="term" value="F:DNA binding"/>
    <property type="evidence" value="ECO:0007669"/>
    <property type="project" value="UniProtKB-KW"/>
</dbReference>
<evidence type="ECO:0000256" key="2">
    <source>
        <dbReference type="ARBA" id="ARBA00023125"/>
    </source>
</evidence>
<dbReference type="SUPFAM" id="SSF52172">
    <property type="entry name" value="CheY-like"/>
    <property type="match status" value="1"/>
</dbReference>
<evidence type="ECO:0000256" key="3">
    <source>
        <dbReference type="PROSITE-ProRule" id="PRU00169"/>
    </source>
</evidence>
<protein>
    <submittedName>
        <fullName evidence="6">Two-component response regulator</fullName>
    </submittedName>
</protein>
<evidence type="ECO:0000313" key="7">
    <source>
        <dbReference type="Proteomes" id="UP000287533"/>
    </source>
</evidence>
<dbReference type="InterPro" id="IPR036388">
    <property type="entry name" value="WH-like_DNA-bd_sf"/>
</dbReference>
<evidence type="ECO:0000256" key="1">
    <source>
        <dbReference type="ARBA" id="ARBA00022553"/>
    </source>
</evidence>
<dbReference type="CDD" id="cd06170">
    <property type="entry name" value="LuxR_C_like"/>
    <property type="match status" value="1"/>
</dbReference>
<dbReference type="PROSITE" id="PS50110">
    <property type="entry name" value="RESPONSE_REGULATORY"/>
    <property type="match status" value="1"/>
</dbReference>
<evidence type="ECO:0000259" key="4">
    <source>
        <dbReference type="PROSITE" id="PS50043"/>
    </source>
</evidence>
<evidence type="ECO:0000313" key="6">
    <source>
        <dbReference type="EMBL" id="RSX53166.1"/>
    </source>
</evidence>
<accession>A0A430FK11</accession>
<sequence length="208" mass="22165">MITIAIADNDRFALEMLARTVGRALPGSQLLWTTTTGERAVHHCLYETAPDVLLLDMSLGGTPDGIEACRMIRQHAARPAIVAITSYSPAHYQPLAIDAGAQGLISKAATPKALVEAIRVIASGGVMPGFMDAATAHDALAATEARLAPLSAQEREVLRLYADRLTTQEIAEQLGIKASTVFVVMRHAKVKLGVNTRAEAIRAFLGLN</sequence>
<dbReference type="SMART" id="SM00448">
    <property type="entry name" value="REC"/>
    <property type="match status" value="1"/>
</dbReference>
<keyword evidence="2" id="KW-0238">DNA-binding</keyword>
<dbReference type="InterPro" id="IPR000792">
    <property type="entry name" value="Tscrpt_reg_LuxR_C"/>
</dbReference>
<dbReference type="InterPro" id="IPR039420">
    <property type="entry name" value="WalR-like"/>
</dbReference>
<dbReference type="InterPro" id="IPR016032">
    <property type="entry name" value="Sig_transdc_resp-reg_C-effctor"/>
</dbReference>
<dbReference type="PANTHER" id="PTHR43214">
    <property type="entry name" value="TWO-COMPONENT RESPONSE REGULATOR"/>
    <property type="match status" value="1"/>
</dbReference>
<organism evidence="6 7">
    <name type="scientific">Bifidobacterium goeldii</name>
    <dbReference type="NCBI Taxonomy" id="2306975"/>
    <lineage>
        <taxon>Bacteria</taxon>
        <taxon>Bacillati</taxon>
        <taxon>Actinomycetota</taxon>
        <taxon>Actinomycetes</taxon>
        <taxon>Bifidobacteriales</taxon>
        <taxon>Bifidobacteriaceae</taxon>
        <taxon>Bifidobacterium</taxon>
    </lineage>
</organism>
<feature type="domain" description="Response regulatory" evidence="5">
    <location>
        <begin position="3"/>
        <end position="122"/>
    </location>
</feature>
<dbReference type="SMART" id="SM00421">
    <property type="entry name" value="HTH_LUXR"/>
    <property type="match status" value="1"/>
</dbReference>